<feature type="compositionally biased region" description="Low complexity" evidence="1">
    <location>
        <begin position="638"/>
        <end position="654"/>
    </location>
</feature>
<accession>A0A8T2TAP2</accession>
<feature type="compositionally biased region" description="Basic and acidic residues" evidence="1">
    <location>
        <begin position="585"/>
        <end position="596"/>
    </location>
</feature>
<evidence type="ECO:0000313" key="3">
    <source>
        <dbReference type="Proteomes" id="UP000825935"/>
    </source>
</evidence>
<feature type="compositionally biased region" description="Low complexity" evidence="1">
    <location>
        <begin position="543"/>
        <end position="553"/>
    </location>
</feature>
<feature type="region of interest" description="Disordered" evidence="1">
    <location>
        <begin position="481"/>
        <end position="657"/>
    </location>
</feature>
<dbReference type="AlphaFoldDB" id="A0A8T2TAP2"/>
<feature type="region of interest" description="Disordered" evidence="1">
    <location>
        <begin position="297"/>
        <end position="364"/>
    </location>
</feature>
<feature type="compositionally biased region" description="Polar residues" evidence="1">
    <location>
        <begin position="612"/>
        <end position="632"/>
    </location>
</feature>
<feature type="compositionally biased region" description="Low complexity" evidence="1">
    <location>
        <begin position="744"/>
        <end position="756"/>
    </location>
</feature>
<feature type="compositionally biased region" description="Low complexity" evidence="1">
    <location>
        <begin position="687"/>
        <end position="697"/>
    </location>
</feature>
<reference evidence="2" key="1">
    <citation type="submission" date="2021-08" db="EMBL/GenBank/DDBJ databases">
        <title>WGS assembly of Ceratopteris richardii.</title>
        <authorList>
            <person name="Marchant D.B."/>
            <person name="Chen G."/>
            <person name="Jenkins J."/>
            <person name="Shu S."/>
            <person name="Leebens-Mack J."/>
            <person name="Grimwood J."/>
            <person name="Schmutz J."/>
            <person name="Soltis P."/>
            <person name="Soltis D."/>
            <person name="Chen Z.-H."/>
        </authorList>
    </citation>
    <scope>NUCLEOTIDE SEQUENCE</scope>
    <source>
        <strain evidence="2">Whitten #5841</strain>
        <tissue evidence="2">Leaf</tissue>
    </source>
</reference>
<protein>
    <submittedName>
        <fullName evidence="2">Uncharacterized protein</fullName>
    </submittedName>
</protein>
<name>A0A8T2TAP2_CERRI</name>
<feature type="region of interest" description="Disordered" evidence="1">
    <location>
        <begin position="135"/>
        <end position="156"/>
    </location>
</feature>
<feature type="compositionally biased region" description="Polar residues" evidence="1">
    <location>
        <begin position="852"/>
        <end position="868"/>
    </location>
</feature>
<comment type="caution">
    <text evidence="2">The sequence shown here is derived from an EMBL/GenBank/DDBJ whole genome shotgun (WGS) entry which is preliminary data.</text>
</comment>
<keyword evidence="3" id="KW-1185">Reference proteome</keyword>
<feature type="compositionally biased region" description="Polar residues" evidence="1">
    <location>
        <begin position="562"/>
        <end position="575"/>
    </location>
</feature>
<proteinExistence type="predicted"/>
<feature type="region of interest" description="Disordered" evidence="1">
    <location>
        <begin position="670"/>
        <end position="893"/>
    </location>
</feature>
<feature type="compositionally biased region" description="Low complexity" evidence="1">
    <location>
        <begin position="481"/>
        <end position="497"/>
    </location>
</feature>
<feature type="compositionally biased region" description="Polar residues" evidence="1">
    <location>
        <begin position="342"/>
        <end position="353"/>
    </location>
</feature>
<dbReference type="Proteomes" id="UP000825935">
    <property type="component" value="Chromosome 15"/>
</dbReference>
<dbReference type="EMBL" id="CM035420">
    <property type="protein sequence ID" value="KAH7405333.1"/>
    <property type="molecule type" value="Genomic_DNA"/>
</dbReference>
<feature type="compositionally biased region" description="Polar residues" evidence="1">
    <location>
        <begin position="725"/>
        <end position="741"/>
    </location>
</feature>
<gene>
    <name evidence="2" type="ORF">KP509_15G066100</name>
</gene>
<evidence type="ECO:0000256" key="1">
    <source>
        <dbReference type="SAM" id="MobiDB-lite"/>
    </source>
</evidence>
<feature type="compositionally biased region" description="Polar residues" evidence="1">
    <location>
        <begin position="308"/>
        <end position="332"/>
    </location>
</feature>
<feature type="compositionally biased region" description="Basic and acidic residues" evidence="1">
    <location>
        <begin position="354"/>
        <end position="364"/>
    </location>
</feature>
<organism evidence="2 3">
    <name type="scientific">Ceratopteris richardii</name>
    <name type="common">Triangle waterfern</name>
    <dbReference type="NCBI Taxonomy" id="49495"/>
    <lineage>
        <taxon>Eukaryota</taxon>
        <taxon>Viridiplantae</taxon>
        <taxon>Streptophyta</taxon>
        <taxon>Embryophyta</taxon>
        <taxon>Tracheophyta</taxon>
        <taxon>Polypodiopsida</taxon>
        <taxon>Polypodiidae</taxon>
        <taxon>Polypodiales</taxon>
        <taxon>Pteridineae</taxon>
        <taxon>Pteridaceae</taxon>
        <taxon>Parkerioideae</taxon>
        <taxon>Ceratopteris</taxon>
    </lineage>
</organism>
<evidence type="ECO:0000313" key="2">
    <source>
        <dbReference type="EMBL" id="KAH7405333.1"/>
    </source>
</evidence>
<sequence length="893" mass="98101">MVRSFTGHGDLPLSYEDSAAENRIIITEHEDTCLNVCSVEDACGQVSSLKLQRAQRNAHSRPSTGKEMSVLLRLAGKQDDLVQTNTPQHRRQGGKEMNVLLRLAGKEDDLAQENTPQHRRPRGKEMSVLLRLAGKQDEPVQTGTSRHRRRRRKEFNAVPRLDGNQDDLVQTGTHHLPPRGKEMASLLRLAASQKMKWKTSVVRQMAIPSGHGDGGKSLVQTETHHLPPRGKEMATLLRLAGSQKQKRKTSVVRQMAIPSGHALSELYRRSSDPNRPCRRPITRSLTVRFTRSGAKYSGGKMSYHEPTSMLSTTAPARRPGSNSICRSSTLNKSSRRLVETVASKQKSQTIENRSSGHDADPNYSEREVNDYEETIIIVEESAADPDDDIAIKYLNCSPSYQLLLDLDLDIDENFRSPSPGESESSVNYYPNCARDADISIYSPSSKTRTQSALRNQLRDHSLESFAYSPISVRYPSSSLKNSSALSDSLSSPNYSPNCSRHKHVFTRSQTSKHASPARRIDTVSSSSPSSLGNYGNRSRSESLRNPPSSSSPSGIYSLPVLSRSSRTLDSPSCDTVYSRRPWAPARHDSPDTRHFAETNPRFNFHGTMANHDLSTPQNSICNSASTLGSSNLPRREGTTPPISVSPSESTVSSTAGPREGLLELRTGIEGATNHASKYTSKRDLNVSSSGNTRSSPSRTPPHRRSPNKNHDTSRTSPHPSPSPKLYTTNPKSTKSRSSSARNGRAVSAPDSSSAPSRSHRRSNRLQEHNDSPQPLLRQSVRNSNGKLATRQGKAEYTKPISAPAEHLPDQNQDFPLSLAMPGLRRRVNKPAGKSTGENPPSFCHRLCLTDPGPSNNEPASSCGSSAPVTRSRKRPSNEASEGGRPTKRQARSS</sequence>